<sequence length="60" mass="6538">MTIRALDDQAGGTDLYRITSSVSVRDQPRASITVVGVDELRFEIERWLAGFLGGADHCDG</sequence>
<evidence type="ECO:0000313" key="2">
    <source>
        <dbReference type="Proteomes" id="UP001501222"/>
    </source>
</evidence>
<accession>A0ABP6VNB8</accession>
<evidence type="ECO:0000313" key="1">
    <source>
        <dbReference type="EMBL" id="GAA3536934.1"/>
    </source>
</evidence>
<keyword evidence="2" id="KW-1185">Reference proteome</keyword>
<gene>
    <name evidence="1" type="ORF">GCM10022235_00480</name>
</gene>
<comment type="caution">
    <text evidence="1">The sequence shown here is derived from an EMBL/GenBank/DDBJ whole genome shotgun (WGS) entry which is preliminary data.</text>
</comment>
<organism evidence="1 2">
    <name type="scientific">Kribbella ginsengisoli</name>
    <dbReference type="NCBI Taxonomy" id="363865"/>
    <lineage>
        <taxon>Bacteria</taxon>
        <taxon>Bacillati</taxon>
        <taxon>Actinomycetota</taxon>
        <taxon>Actinomycetes</taxon>
        <taxon>Propionibacteriales</taxon>
        <taxon>Kribbellaceae</taxon>
        <taxon>Kribbella</taxon>
    </lineage>
</organism>
<name>A0ABP6VNB8_9ACTN</name>
<protein>
    <submittedName>
        <fullName evidence="1">Uncharacterized protein</fullName>
    </submittedName>
</protein>
<reference evidence="2" key="1">
    <citation type="journal article" date="2019" name="Int. J. Syst. Evol. Microbiol.">
        <title>The Global Catalogue of Microorganisms (GCM) 10K type strain sequencing project: providing services to taxonomists for standard genome sequencing and annotation.</title>
        <authorList>
            <consortium name="The Broad Institute Genomics Platform"/>
            <consortium name="The Broad Institute Genome Sequencing Center for Infectious Disease"/>
            <person name="Wu L."/>
            <person name="Ma J."/>
        </authorList>
    </citation>
    <scope>NUCLEOTIDE SEQUENCE [LARGE SCALE GENOMIC DNA]</scope>
    <source>
        <strain evidence="2">JCM 16928</strain>
    </source>
</reference>
<proteinExistence type="predicted"/>
<dbReference type="EMBL" id="BAABAA010000001">
    <property type="protein sequence ID" value="GAA3536934.1"/>
    <property type="molecule type" value="Genomic_DNA"/>
</dbReference>
<dbReference type="Proteomes" id="UP001501222">
    <property type="component" value="Unassembled WGS sequence"/>
</dbReference>